<sequence>MRILKPLLLPLLLAAPLPMATVQAAPADVPAAVAAPGRPGEAVALDESRKPVEVLKFLGLEQGDRALDLFTGTAAPFTRVGYYAEIIGRAVGPKGAVVAWEPANLLDDAGKKNFAGLIARVPNVHLISSTAADLTLDPASFDLVLMHLVYHDTYWENEEFQFPRMDPHAFLAKIFAATKPGGIVGVVDHVAAPGGDTRAVVRKLHRIDPAVLRADFERAGFKLEADSDLLRNPDDDHSKLSLDPAIRGKTDRIIYRFRKPH</sequence>
<keyword evidence="3" id="KW-0808">Transferase</keyword>
<feature type="chain" id="PRO_5043455305" evidence="1">
    <location>
        <begin position="25"/>
        <end position="261"/>
    </location>
</feature>
<reference evidence="3 4" key="1">
    <citation type="submission" date="2019-03" db="EMBL/GenBank/DDBJ databases">
        <title>Genomic Encyclopedia of Type Strains, Phase IV (KMG-V): Genome sequencing to study the core and pangenomes of soil and plant-associated prokaryotes.</title>
        <authorList>
            <person name="Whitman W."/>
        </authorList>
    </citation>
    <scope>NUCLEOTIDE SEQUENCE [LARGE SCALE GENOMIC DNA]</scope>
    <source>
        <strain evidence="3 4">FB403</strain>
    </source>
</reference>
<protein>
    <submittedName>
        <fullName evidence="3">Methyltransferase</fullName>
    </submittedName>
</protein>
<dbReference type="SUPFAM" id="SSF53335">
    <property type="entry name" value="S-adenosyl-L-methionine-dependent methyltransferases"/>
    <property type="match status" value="1"/>
</dbReference>
<proteinExistence type="predicted"/>
<comment type="caution">
    <text evidence="3">The sequence shown here is derived from an EMBL/GenBank/DDBJ whole genome shotgun (WGS) entry which is preliminary data.</text>
</comment>
<evidence type="ECO:0000259" key="2">
    <source>
        <dbReference type="Pfam" id="PF08241"/>
    </source>
</evidence>
<dbReference type="Proteomes" id="UP000295021">
    <property type="component" value="Unassembled WGS sequence"/>
</dbReference>
<dbReference type="GO" id="GO:0008757">
    <property type="term" value="F:S-adenosylmethionine-dependent methyltransferase activity"/>
    <property type="evidence" value="ECO:0007669"/>
    <property type="project" value="InterPro"/>
</dbReference>
<dbReference type="EMBL" id="SMBI01000040">
    <property type="protein sequence ID" value="TCU11111.1"/>
    <property type="molecule type" value="Genomic_DNA"/>
</dbReference>
<keyword evidence="1" id="KW-0732">Signal</keyword>
<dbReference type="GO" id="GO:0032259">
    <property type="term" value="P:methylation"/>
    <property type="evidence" value="ECO:0007669"/>
    <property type="project" value="UniProtKB-KW"/>
</dbReference>
<dbReference type="AlphaFoldDB" id="A0AAX2Q9Q9"/>
<accession>A0AAX2Q9Q9</accession>
<feature type="domain" description="Methyltransferase type 11" evidence="2">
    <location>
        <begin position="109"/>
        <end position="184"/>
    </location>
</feature>
<keyword evidence="3" id="KW-0489">Methyltransferase</keyword>
<name>A0AAX2Q9Q9_9HYPH</name>
<organism evidence="3 4">
    <name type="scientific">Rhizobium laguerreae</name>
    <dbReference type="NCBI Taxonomy" id="1076926"/>
    <lineage>
        <taxon>Bacteria</taxon>
        <taxon>Pseudomonadati</taxon>
        <taxon>Pseudomonadota</taxon>
        <taxon>Alphaproteobacteria</taxon>
        <taxon>Hyphomicrobiales</taxon>
        <taxon>Rhizobiaceae</taxon>
        <taxon>Rhizobium/Agrobacterium group</taxon>
        <taxon>Rhizobium</taxon>
    </lineage>
</organism>
<dbReference type="RefSeq" id="WP_132615173.1">
    <property type="nucleotide sequence ID" value="NZ_SMBI01000040.1"/>
</dbReference>
<gene>
    <name evidence="3" type="ORF">EV131_1406</name>
</gene>
<dbReference type="Pfam" id="PF08241">
    <property type="entry name" value="Methyltransf_11"/>
    <property type="match status" value="1"/>
</dbReference>
<dbReference type="InterPro" id="IPR013216">
    <property type="entry name" value="Methyltransf_11"/>
</dbReference>
<feature type="signal peptide" evidence="1">
    <location>
        <begin position="1"/>
        <end position="24"/>
    </location>
</feature>
<dbReference type="Gene3D" id="3.40.50.150">
    <property type="entry name" value="Vaccinia Virus protein VP39"/>
    <property type="match status" value="1"/>
</dbReference>
<dbReference type="InterPro" id="IPR029063">
    <property type="entry name" value="SAM-dependent_MTases_sf"/>
</dbReference>
<evidence type="ECO:0000256" key="1">
    <source>
        <dbReference type="SAM" id="SignalP"/>
    </source>
</evidence>
<evidence type="ECO:0000313" key="3">
    <source>
        <dbReference type="EMBL" id="TCU11111.1"/>
    </source>
</evidence>
<dbReference type="CDD" id="cd02440">
    <property type="entry name" value="AdoMet_MTases"/>
    <property type="match status" value="1"/>
</dbReference>
<evidence type="ECO:0000313" key="4">
    <source>
        <dbReference type="Proteomes" id="UP000295021"/>
    </source>
</evidence>